<name>B3QZ61_CHLT3</name>
<dbReference type="RefSeq" id="WP_012499838.1">
    <property type="nucleotide sequence ID" value="NC_011026.1"/>
</dbReference>
<dbReference type="EMBL" id="CP001100">
    <property type="protein sequence ID" value="ACF13754.1"/>
    <property type="molecule type" value="Genomic_DNA"/>
</dbReference>
<dbReference type="STRING" id="517418.Ctha_1291"/>
<dbReference type="Proteomes" id="UP000001208">
    <property type="component" value="Chromosome"/>
</dbReference>
<dbReference type="AlphaFoldDB" id="B3QZ61"/>
<feature type="transmembrane region" description="Helical" evidence="1">
    <location>
        <begin position="20"/>
        <end position="39"/>
    </location>
</feature>
<keyword evidence="1" id="KW-0472">Membrane</keyword>
<sequence>MIFRSKIHLVAKEFWRLLEVYLFLVISVLGGQAIAKNTYLLSSKSKDKTAETRLLLSRKALLTYPLGLNIPASSMARSAHYPNQDARAATAEKQDNSDSHGCAFVKKHFFAERSSLSTSVPFLQNFAQLFQVQFASPIAYIPQRLKTPFNLIQINTPLLT</sequence>
<keyword evidence="1" id="KW-0812">Transmembrane</keyword>
<gene>
    <name evidence="2" type="ordered locus">Ctha_1291</name>
</gene>
<dbReference type="HOGENOM" id="CLU_1666274_0_0_10"/>
<organism evidence="2 3">
    <name type="scientific">Chloroherpeton thalassium (strain ATCC 35110 / GB-78)</name>
    <dbReference type="NCBI Taxonomy" id="517418"/>
    <lineage>
        <taxon>Bacteria</taxon>
        <taxon>Pseudomonadati</taxon>
        <taxon>Chlorobiota</taxon>
        <taxon>Chlorobiia</taxon>
        <taxon>Chlorobiales</taxon>
        <taxon>Chloroherpetonaceae</taxon>
        <taxon>Chloroherpeton</taxon>
    </lineage>
</organism>
<keyword evidence="3" id="KW-1185">Reference proteome</keyword>
<evidence type="ECO:0000256" key="1">
    <source>
        <dbReference type="SAM" id="Phobius"/>
    </source>
</evidence>
<proteinExistence type="predicted"/>
<protein>
    <submittedName>
        <fullName evidence="2">Uncharacterized protein</fullName>
    </submittedName>
</protein>
<accession>B3QZ61</accession>
<reference evidence="2 3" key="1">
    <citation type="submission" date="2008-06" db="EMBL/GenBank/DDBJ databases">
        <title>Complete sequence of Chloroherpeton thalassium ATCC 35110.</title>
        <authorList>
            <consortium name="US DOE Joint Genome Institute"/>
            <person name="Lucas S."/>
            <person name="Copeland A."/>
            <person name="Lapidus A."/>
            <person name="Glavina del Rio T."/>
            <person name="Dalin E."/>
            <person name="Tice H."/>
            <person name="Bruce D."/>
            <person name="Goodwin L."/>
            <person name="Pitluck S."/>
            <person name="Schmutz J."/>
            <person name="Larimer F."/>
            <person name="Land M."/>
            <person name="Hauser L."/>
            <person name="Kyrpides N."/>
            <person name="Mikhailova N."/>
            <person name="Liu Z."/>
            <person name="Li T."/>
            <person name="Zhao F."/>
            <person name="Overmann J."/>
            <person name="Bryant D.A."/>
            <person name="Richardson P."/>
        </authorList>
    </citation>
    <scope>NUCLEOTIDE SEQUENCE [LARGE SCALE GENOMIC DNA]</scope>
    <source>
        <strain evidence="3">ATCC 35110 / GB-78</strain>
    </source>
</reference>
<evidence type="ECO:0000313" key="3">
    <source>
        <dbReference type="Proteomes" id="UP000001208"/>
    </source>
</evidence>
<keyword evidence="1" id="KW-1133">Transmembrane helix</keyword>
<dbReference type="KEGG" id="cts:Ctha_1291"/>
<dbReference type="OrthoDB" id="597959at2"/>
<evidence type="ECO:0000313" key="2">
    <source>
        <dbReference type="EMBL" id="ACF13754.1"/>
    </source>
</evidence>